<dbReference type="Proteomes" id="UP000325466">
    <property type="component" value="Unassembled WGS sequence"/>
</dbReference>
<gene>
    <name evidence="4" type="primary">zapE</name>
    <name evidence="4" type="ORF">OCS65_25370</name>
    <name evidence="3" type="ORF">RAJCM14343_0895</name>
</gene>
<dbReference type="GO" id="GO:0016887">
    <property type="term" value="F:ATP hydrolysis activity"/>
    <property type="evidence" value="ECO:0007669"/>
    <property type="project" value="InterPro"/>
</dbReference>
<dbReference type="GO" id="GO:0051301">
    <property type="term" value="P:cell division"/>
    <property type="evidence" value="ECO:0007669"/>
    <property type="project" value="UniProtKB-KW"/>
</dbReference>
<dbReference type="SUPFAM" id="SSF52540">
    <property type="entry name" value="P-loop containing nucleoside triphosphate hydrolases"/>
    <property type="match status" value="1"/>
</dbReference>
<dbReference type="Gene3D" id="3.40.50.300">
    <property type="entry name" value="P-loop containing nucleotide triphosphate hydrolases"/>
    <property type="match status" value="1"/>
</dbReference>
<evidence type="ECO:0000256" key="1">
    <source>
        <dbReference type="ARBA" id="ARBA00022741"/>
    </source>
</evidence>
<accession>A0A059MTX0</accession>
<dbReference type="InterPro" id="IPR027417">
    <property type="entry name" value="P-loop_NTPase"/>
</dbReference>
<keyword evidence="2" id="KW-0067">ATP-binding</keyword>
<dbReference type="EMBL" id="CP106982">
    <property type="protein sequence ID" value="UYF93725.1"/>
    <property type="molecule type" value="Genomic_DNA"/>
</dbReference>
<dbReference type="GO" id="GO:0032153">
    <property type="term" value="C:cell division site"/>
    <property type="evidence" value="ECO:0007669"/>
    <property type="project" value="TreeGrafter"/>
</dbReference>
<dbReference type="EMBL" id="BLAH01000026">
    <property type="protein sequence ID" value="GES35646.1"/>
    <property type="molecule type" value="Genomic_DNA"/>
</dbReference>
<sequence>MAEDPYQRAGAAALGRLHRDLAAQRTTPRGVYLWGPVGRGKTWLMERFLEAVPGPARRHHFHGFFAGLHAQAHRLGSIDDAVDAALGDARVLCFDEFHVHDVGDGMLVARAVRILHERGVALVATSNYPPSGLLPNPLFHHLFEPTIALLERRLEVVEVGGPIDRRRTGTATPGDGFASGEFLPPGALDVPEPGERRTLRPSGRALPVLAVRGDVVWFDFADLCRAPTAPADYLAVLREHGEWVVTGVPPLRELDADALRRFGNVVDVLCDADVRLTVSATVARADFATSVPAEPDVDRLLSRLALLREPARAWIQDSQTL</sequence>
<dbReference type="GO" id="GO:0005737">
    <property type="term" value="C:cytoplasm"/>
    <property type="evidence" value="ECO:0007669"/>
    <property type="project" value="TreeGrafter"/>
</dbReference>
<keyword evidence="4" id="KW-0132">Cell division</keyword>
<protein>
    <submittedName>
        <fullName evidence="3">ATPase component BioM of energizing module of biotin ECF transporter</fullName>
    </submittedName>
    <submittedName>
        <fullName evidence="4">Cell division protein ZapE</fullName>
    </submittedName>
</protein>
<dbReference type="AlphaFoldDB" id="A0A059MTX0"/>
<accession>N1MF62</accession>
<evidence type="ECO:0000313" key="6">
    <source>
        <dbReference type="Proteomes" id="UP001163947"/>
    </source>
</evidence>
<dbReference type="PANTHER" id="PTHR12169">
    <property type="entry name" value="ATPASE N2B"/>
    <property type="match status" value="1"/>
</dbReference>
<dbReference type="PANTHER" id="PTHR12169:SF6">
    <property type="entry name" value="AFG1-LIKE ATPASE"/>
    <property type="match status" value="1"/>
</dbReference>
<dbReference type="InterPro" id="IPR005654">
    <property type="entry name" value="ATPase_AFG1-like"/>
</dbReference>
<name>A0A059MTX0_9NOCA</name>
<dbReference type="NCBIfam" id="NF040713">
    <property type="entry name" value="ZapE"/>
    <property type="match status" value="1"/>
</dbReference>
<dbReference type="Proteomes" id="UP001163947">
    <property type="component" value="Chromosome"/>
</dbReference>
<reference evidence="3" key="2">
    <citation type="submission" date="2019-10" db="EMBL/GenBank/DDBJ databases">
        <title>Draft genome sequence of Rhodococcus aetherivorans JCM 14343.</title>
        <authorList>
            <person name="Inoue D."/>
            <person name="Nakazawa M."/>
            <person name="Yamamoto N."/>
            <person name="Sei K."/>
            <person name="Ike M."/>
        </authorList>
    </citation>
    <scope>NUCLEOTIDE SEQUENCE</scope>
    <source>
        <strain evidence="3">JCM 14343</strain>
    </source>
</reference>
<proteinExistence type="predicted"/>
<dbReference type="GO" id="GO:0005524">
    <property type="term" value="F:ATP binding"/>
    <property type="evidence" value="ECO:0007669"/>
    <property type="project" value="UniProtKB-KW"/>
</dbReference>
<organism evidence="4 6">
    <name type="scientific">Rhodococcus aetherivorans</name>
    <dbReference type="NCBI Taxonomy" id="191292"/>
    <lineage>
        <taxon>Bacteria</taxon>
        <taxon>Bacillati</taxon>
        <taxon>Actinomycetota</taxon>
        <taxon>Actinomycetes</taxon>
        <taxon>Mycobacteriales</taxon>
        <taxon>Nocardiaceae</taxon>
        <taxon>Rhodococcus</taxon>
    </lineage>
</organism>
<evidence type="ECO:0000256" key="2">
    <source>
        <dbReference type="ARBA" id="ARBA00022840"/>
    </source>
</evidence>
<keyword evidence="4" id="KW-0131">Cell cycle</keyword>
<keyword evidence="1" id="KW-0547">Nucleotide-binding</keyword>
<evidence type="ECO:0000313" key="5">
    <source>
        <dbReference type="Proteomes" id="UP000325466"/>
    </source>
</evidence>
<dbReference type="Pfam" id="PF03969">
    <property type="entry name" value="AFG1_ATPase"/>
    <property type="match status" value="1"/>
</dbReference>
<evidence type="ECO:0000313" key="3">
    <source>
        <dbReference type="EMBL" id="GES35646.1"/>
    </source>
</evidence>
<reference evidence="3 5" key="1">
    <citation type="journal article" date="2018" name="Biodegradation">
        <title>1,4-Dioxane degradation characteristics of Rhodococcus aetherivorans JCM 14343.</title>
        <authorList>
            <person name="Inoue D."/>
            <person name="Tsunoda T."/>
            <person name="Yamamoto N."/>
            <person name="Ike M."/>
            <person name="Sei K."/>
        </authorList>
    </citation>
    <scope>NUCLEOTIDE SEQUENCE [LARGE SCALE GENOMIC DNA]</scope>
    <source>
        <strain evidence="3 5">JCM 14343</strain>
    </source>
</reference>
<dbReference type="GeneID" id="83623820"/>
<keyword evidence="5" id="KW-1185">Reference proteome</keyword>
<reference evidence="4" key="3">
    <citation type="submission" date="2022-09" db="EMBL/GenBank/DDBJ databases">
        <title>The genome sequence of Rhodococcus aetherivorans N1.</title>
        <authorList>
            <person name="Jiang W."/>
        </authorList>
    </citation>
    <scope>NUCLEOTIDE SEQUENCE</scope>
    <source>
        <strain evidence="4">N1</strain>
    </source>
</reference>
<evidence type="ECO:0000313" key="4">
    <source>
        <dbReference type="EMBL" id="UYF93725.1"/>
    </source>
</evidence>
<dbReference type="RefSeq" id="WP_006943332.1">
    <property type="nucleotide sequence ID" value="NZ_BAAAYP010000041.1"/>
</dbReference>